<feature type="chain" id="PRO_5021343039" description="Myosuppressin" evidence="1">
    <location>
        <begin position="38"/>
        <end position="81"/>
    </location>
</feature>
<organism evidence="2 3">
    <name type="scientific">Fasciola gigantica</name>
    <name type="common">Giant liver fluke</name>
    <dbReference type="NCBI Taxonomy" id="46835"/>
    <lineage>
        <taxon>Eukaryota</taxon>
        <taxon>Metazoa</taxon>
        <taxon>Spiralia</taxon>
        <taxon>Lophotrochozoa</taxon>
        <taxon>Platyhelminthes</taxon>
        <taxon>Trematoda</taxon>
        <taxon>Digenea</taxon>
        <taxon>Plagiorchiida</taxon>
        <taxon>Echinostomata</taxon>
        <taxon>Echinostomatoidea</taxon>
        <taxon>Fasciolidae</taxon>
        <taxon>Fasciola</taxon>
    </lineage>
</organism>
<evidence type="ECO:0008006" key="4">
    <source>
        <dbReference type="Google" id="ProtNLM"/>
    </source>
</evidence>
<dbReference type="Proteomes" id="UP000316759">
    <property type="component" value="Unassembled WGS sequence"/>
</dbReference>
<reference evidence="2 3" key="1">
    <citation type="submission" date="2019-04" db="EMBL/GenBank/DDBJ databases">
        <title>Annotation for the trematode Fasciola gigantica.</title>
        <authorList>
            <person name="Choi Y.-J."/>
        </authorList>
    </citation>
    <scope>NUCLEOTIDE SEQUENCE [LARGE SCALE GENOMIC DNA]</scope>
    <source>
        <strain evidence="2">Uganda_cow_1</strain>
    </source>
</reference>
<dbReference type="AlphaFoldDB" id="A0A504YGZ4"/>
<sequence length="81" mass="9296">MPNLWGFTRQFLSSHTKMQLTVLVAVLLILAAPPAQSSDLLYKPSVPTEDDVCSMLMKICSESEYTPIRTYMNKRRDRFRG</sequence>
<evidence type="ECO:0000313" key="2">
    <source>
        <dbReference type="EMBL" id="TPP59499.1"/>
    </source>
</evidence>
<evidence type="ECO:0000313" key="3">
    <source>
        <dbReference type="Proteomes" id="UP000316759"/>
    </source>
</evidence>
<evidence type="ECO:0000256" key="1">
    <source>
        <dbReference type="SAM" id="SignalP"/>
    </source>
</evidence>
<comment type="caution">
    <text evidence="2">The sequence shown here is derived from an EMBL/GenBank/DDBJ whole genome shotgun (WGS) entry which is preliminary data.</text>
</comment>
<keyword evidence="3" id="KW-1185">Reference proteome</keyword>
<dbReference type="EMBL" id="SUNJ01010639">
    <property type="protein sequence ID" value="TPP59499.1"/>
    <property type="molecule type" value="Genomic_DNA"/>
</dbReference>
<feature type="signal peptide" evidence="1">
    <location>
        <begin position="1"/>
        <end position="37"/>
    </location>
</feature>
<protein>
    <recommendedName>
        <fullName evidence="4">Myosuppressin</fullName>
    </recommendedName>
</protein>
<keyword evidence="1" id="KW-0732">Signal</keyword>
<gene>
    <name evidence="2" type="ORF">FGIG_04313</name>
</gene>
<proteinExistence type="predicted"/>
<name>A0A504YGZ4_FASGI</name>
<accession>A0A504YGZ4</accession>